<evidence type="ECO:0000313" key="2">
    <source>
        <dbReference type="Proteomes" id="UP000027180"/>
    </source>
</evidence>
<name>A0A060I2L7_RHIET</name>
<dbReference type="HOGENOM" id="CLU_2957520_0_0_5"/>
<proteinExistence type="predicted"/>
<sequence length="59" mass="6663">MKATAINRHRCVCEECEPLPPIDGLHPLTYKREAEVAAERPKGLLGIIAERVLPSRRQE</sequence>
<organism evidence="1 2">
    <name type="scientific">Rhizobium etli bv. mimosae str. IE4771</name>
    <dbReference type="NCBI Taxonomy" id="1432050"/>
    <lineage>
        <taxon>Bacteria</taxon>
        <taxon>Pseudomonadati</taxon>
        <taxon>Pseudomonadota</taxon>
        <taxon>Alphaproteobacteria</taxon>
        <taxon>Hyphomicrobiales</taxon>
        <taxon>Rhizobiaceae</taxon>
        <taxon>Rhizobium/Agrobacterium group</taxon>
        <taxon>Rhizobium</taxon>
    </lineage>
</organism>
<dbReference type="RefSeq" id="WP_038689832.1">
    <property type="nucleotide sequence ID" value="NZ_CP006986.1"/>
</dbReference>
<gene>
    <name evidence="1" type="ORF">IE4771_CH02873</name>
</gene>
<protein>
    <submittedName>
        <fullName evidence="1">Uncharacterized protein</fullName>
    </submittedName>
</protein>
<dbReference type="OrthoDB" id="8400867at2"/>
<dbReference type="Proteomes" id="UP000027180">
    <property type="component" value="Chromosome"/>
</dbReference>
<dbReference type="AlphaFoldDB" id="A0A060I2L7"/>
<evidence type="ECO:0000313" key="1">
    <source>
        <dbReference type="EMBL" id="AIC27969.1"/>
    </source>
</evidence>
<accession>A0A060I2L7</accession>
<dbReference type="EMBL" id="CP006986">
    <property type="protein sequence ID" value="AIC27969.1"/>
    <property type="molecule type" value="Genomic_DNA"/>
</dbReference>
<reference evidence="1 2" key="1">
    <citation type="submission" date="2013-12" db="EMBL/GenBank/DDBJ databases">
        <title>Complete genome sequence of Rhizobium etli bv. mimosae IE4771.</title>
        <authorList>
            <person name="Bustos P."/>
            <person name="Santamaria R.I."/>
            <person name="Lozano L."/>
            <person name="Ormeno-Orrillo E."/>
            <person name="Rogel M.A."/>
            <person name="Romero D."/>
            <person name="Cevallos M.A."/>
            <person name="Martinez-Romero E."/>
            <person name="Gonzalez V."/>
        </authorList>
    </citation>
    <scope>NUCLEOTIDE SEQUENCE [LARGE SCALE GENOMIC DNA]</scope>
    <source>
        <strain evidence="1 2">IE4771</strain>
    </source>
</reference>
<dbReference type="KEGG" id="rei:IE4771_CH02873"/>